<keyword evidence="2" id="KW-0813">Transport</keyword>
<dbReference type="InterPro" id="IPR003501">
    <property type="entry name" value="PTS_EIIB_2/3"/>
</dbReference>
<evidence type="ECO:0000313" key="15">
    <source>
        <dbReference type="Proteomes" id="UP000019050"/>
    </source>
</evidence>
<dbReference type="GeneID" id="84817365"/>
<comment type="caution">
    <text evidence="14">The sequence shown here is derived from an EMBL/GenBank/DDBJ whole genome shotgun (WGS) entry which is preliminary data.</text>
</comment>
<keyword evidence="3" id="KW-0963">Cytoplasm</keyword>
<evidence type="ECO:0000313" key="14">
    <source>
        <dbReference type="EMBL" id="ESK64881.1"/>
    </source>
</evidence>
<evidence type="ECO:0000256" key="10">
    <source>
        <dbReference type="ARBA" id="ARBA00042072"/>
    </source>
</evidence>
<dbReference type="PROSITE" id="PS00372">
    <property type="entry name" value="PTS_EIIA_TYPE_2_HIS"/>
    <property type="match status" value="1"/>
</dbReference>
<evidence type="ECO:0000256" key="8">
    <source>
        <dbReference type="ARBA" id="ARBA00037387"/>
    </source>
</evidence>
<dbReference type="EMBL" id="ACIN03000016">
    <property type="protein sequence ID" value="ESK64881.1"/>
    <property type="molecule type" value="Genomic_DNA"/>
</dbReference>
<evidence type="ECO:0000256" key="3">
    <source>
        <dbReference type="ARBA" id="ARBA00022490"/>
    </source>
</evidence>
<feature type="domain" description="PRD" evidence="13">
    <location>
        <begin position="280"/>
        <end position="387"/>
    </location>
</feature>
<evidence type="ECO:0000256" key="2">
    <source>
        <dbReference type="ARBA" id="ARBA00022448"/>
    </source>
</evidence>
<dbReference type="Gene3D" id="1.10.1790.10">
    <property type="entry name" value="PRD domain"/>
    <property type="match status" value="1"/>
</dbReference>
<dbReference type="InterPro" id="IPR016152">
    <property type="entry name" value="PTrfase/Anion_transptr"/>
</dbReference>
<dbReference type="PROSITE" id="PS51372">
    <property type="entry name" value="PRD_2"/>
    <property type="match status" value="1"/>
</dbReference>
<evidence type="ECO:0000256" key="4">
    <source>
        <dbReference type="ARBA" id="ARBA00022553"/>
    </source>
</evidence>
<evidence type="ECO:0000256" key="5">
    <source>
        <dbReference type="ARBA" id="ARBA00022679"/>
    </source>
</evidence>
<feature type="domain" description="PTS EIIA type-2" evidence="11">
    <location>
        <begin position="532"/>
        <end position="677"/>
    </location>
</feature>
<dbReference type="AlphaFoldDB" id="W1Q1K4"/>
<dbReference type="OrthoDB" id="369398at2"/>
<reference evidence="14" key="1">
    <citation type="submission" date="2013-06" db="EMBL/GenBank/DDBJ databases">
        <authorList>
            <person name="Weinstock G."/>
            <person name="Sodergren E."/>
            <person name="Clifton S."/>
            <person name="Fulton L."/>
            <person name="Fulton B."/>
            <person name="Courtney L."/>
            <person name="Fronick C."/>
            <person name="Harrison M."/>
            <person name="Strong C."/>
            <person name="Farmer C."/>
            <person name="Delahaunty K."/>
            <person name="Markovic C."/>
            <person name="Hall O."/>
            <person name="Minx P."/>
            <person name="Tomlinson C."/>
            <person name="Mitreva M."/>
            <person name="Nelson J."/>
            <person name="Hou S."/>
            <person name="Wollam A."/>
            <person name="Pepin K.H."/>
            <person name="Johnson M."/>
            <person name="Bhonagiri V."/>
            <person name="Nash W.E."/>
            <person name="Warren W."/>
            <person name="Chinwalla A."/>
            <person name="Mardis E.R."/>
            <person name="Wilson R.K."/>
        </authorList>
    </citation>
    <scope>NUCLEOTIDE SEQUENCE [LARGE SCALE GENOMIC DNA]</scope>
    <source>
        <strain evidence="14">ATCC 49176</strain>
    </source>
</reference>
<dbReference type="STRING" id="592010.GCWU000182_001814"/>
<dbReference type="GO" id="GO:0008982">
    <property type="term" value="F:protein-N(PI)-phosphohistidine-sugar phosphotransferase activity"/>
    <property type="evidence" value="ECO:0007669"/>
    <property type="project" value="InterPro"/>
</dbReference>
<protein>
    <recommendedName>
        <fullName evidence="9">Ascorbate-specific PTS system EIIA component</fullName>
    </recommendedName>
    <alternativeName>
        <fullName evidence="10">Ascorbate-specific phosphotransferase enzyme IIA component</fullName>
    </alternativeName>
</protein>
<dbReference type="PANTHER" id="PTHR36203">
    <property type="entry name" value="ASCORBATE-SPECIFIC PTS SYSTEM EIIA COMPONENT"/>
    <property type="match status" value="1"/>
</dbReference>
<dbReference type="SUPFAM" id="SSF63520">
    <property type="entry name" value="PTS-regulatory domain, PRD"/>
    <property type="match status" value="1"/>
</dbReference>
<dbReference type="InterPro" id="IPR011608">
    <property type="entry name" value="PRD"/>
</dbReference>
<dbReference type="eggNOG" id="COG3711">
    <property type="taxonomic scope" value="Bacteria"/>
</dbReference>
<dbReference type="CDD" id="cd05568">
    <property type="entry name" value="PTS_IIB_bgl_like"/>
    <property type="match status" value="1"/>
</dbReference>
<dbReference type="InterPro" id="IPR036634">
    <property type="entry name" value="PRD_sf"/>
</dbReference>
<dbReference type="PROSITE" id="PS51099">
    <property type="entry name" value="PTS_EIIB_TYPE_2"/>
    <property type="match status" value="1"/>
</dbReference>
<comment type="subcellular location">
    <subcellularLocation>
        <location evidence="1">Cytoplasm</location>
    </subcellularLocation>
</comment>
<dbReference type="Gene3D" id="3.40.50.2300">
    <property type="match status" value="1"/>
</dbReference>
<evidence type="ECO:0000256" key="9">
    <source>
        <dbReference type="ARBA" id="ARBA00041175"/>
    </source>
</evidence>
<dbReference type="Gene3D" id="3.40.930.10">
    <property type="entry name" value="Mannitol-specific EII, Chain A"/>
    <property type="match status" value="1"/>
</dbReference>
<dbReference type="PROSITE" id="PS51094">
    <property type="entry name" value="PTS_EIIA_TYPE_2"/>
    <property type="match status" value="1"/>
</dbReference>
<keyword evidence="5" id="KW-0808">Transferase</keyword>
<comment type="function">
    <text evidence="8">The phosphoenolpyruvate-dependent sugar phosphotransferase system (sugar PTS), a major carbohydrate active transport system, catalyzes the phosphorylation of incoming sugar substrates concomitantly with their translocation across the cell membrane. The enzyme II UlaABC PTS system is involved in ascorbate transport.</text>
</comment>
<keyword evidence="6" id="KW-0598">Phosphotransferase system</keyword>
<organism evidence="14 15">
    <name type="scientific">Abiotrophia defectiva ATCC 49176</name>
    <dbReference type="NCBI Taxonomy" id="592010"/>
    <lineage>
        <taxon>Bacteria</taxon>
        <taxon>Bacillati</taxon>
        <taxon>Bacillota</taxon>
        <taxon>Bacilli</taxon>
        <taxon>Lactobacillales</taxon>
        <taxon>Aerococcaceae</taxon>
        <taxon>Abiotrophia</taxon>
    </lineage>
</organism>
<dbReference type="InterPro" id="IPR002178">
    <property type="entry name" value="PTS_EIIA_type-2_dom"/>
</dbReference>
<dbReference type="SUPFAM" id="SSF55804">
    <property type="entry name" value="Phoshotransferase/anion transport protein"/>
    <property type="match status" value="1"/>
</dbReference>
<proteinExistence type="predicted"/>
<dbReference type="Proteomes" id="UP000019050">
    <property type="component" value="Unassembled WGS sequence"/>
</dbReference>
<feature type="domain" description="PTS EIIB type-2" evidence="12">
    <location>
        <begin position="393"/>
        <end position="483"/>
    </location>
</feature>
<evidence type="ECO:0000256" key="7">
    <source>
        <dbReference type="ARBA" id="ARBA00022777"/>
    </source>
</evidence>
<dbReference type="Pfam" id="PF02302">
    <property type="entry name" value="PTS_IIB"/>
    <property type="match status" value="1"/>
</dbReference>
<dbReference type="InterPro" id="IPR051351">
    <property type="entry name" value="Ascorbate-PTS_EIIA_comp"/>
</dbReference>
<dbReference type="InterPro" id="IPR013011">
    <property type="entry name" value="PTS_EIIB_2"/>
</dbReference>
<dbReference type="HOGENOM" id="CLU_013442_1_0_9"/>
<dbReference type="Pfam" id="PF00359">
    <property type="entry name" value="PTS_EIIA_2"/>
    <property type="match status" value="1"/>
</dbReference>
<dbReference type="InterPro" id="IPR036095">
    <property type="entry name" value="PTS_EIIB-like_sf"/>
</dbReference>
<name>W1Q1K4_ABIDE</name>
<evidence type="ECO:0000256" key="6">
    <source>
        <dbReference type="ARBA" id="ARBA00022683"/>
    </source>
</evidence>
<keyword evidence="15" id="KW-1185">Reference proteome</keyword>
<dbReference type="GO" id="GO:0006355">
    <property type="term" value="P:regulation of DNA-templated transcription"/>
    <property type="evidence" value="ECO:0007669"/>
    <property type="project" value="InterPro"/>
</dbReference>
<dbReference type="Pfam" id="PF00874">
    <property type="entry name" value="PRD"/>
    <property type="match status" value="1"/>
</dbReference>
<dbReference type="SUPFAM" id="SSF52794">
    <property type="entry name" value="PTS system IIB component-like"/>
    <property type="match status" value="1"/>
</dbReference>
<accession>W1Q1K4</accession>
<dbReference type="RefSeq" id="WP_023392431.1">
    <property type="nucleotide sequence ID" value="NZ_KI535341.1"/>
</dbReference>
<gene>
    <name evidence="14" type="ORF">GCWU000182_001814</name>
</gene>
<keyword evidence="7" id="KW-0418">Kinase</keyword>
<dbReference type="GO" id="GO:0005737">
    <property type="term" value="C:cytoplasm"/>
    <property type="evidence" value="ECO:0007669"/>
    <property type="project" value="UniProtKB-SubCell"/>
</dbReference>
<evidence type="ECO:0000256" key="1">
    <source>
        <dbReference type="ARBA" id="ARBA00004496"/>
    </source>
</evidence>
<dbReference type="CDD" id="cd00211">
    <property type="entry name" value="PTS_IIA_fru"/>
    <property type="match status" value="1"/>
</dbReference>
<keyword evidence="4" id="KW-0597">Phosphoprotein</keyword>
<dbReference type="eggNOG" id="COG1762">
    <property type="taxonomic scope" value="Bacteria"/>
</dbReference>
<dbReference type="GO" id="GO:0009401">
    <property type="term" value="P:phosphoenolpyruvate-dependent sugar phosphotransferase system"/>
    <property type="evidence" value="ECO:0007669"/>
    <property type="project" value="UniProtKB-KW"/>
</dbReference>
<dbReference type="PANTHER" id="PTHR36203:SF1">
    <property type="entry name" value="ASCORBATE-SPECIFIC PTS SYSTEM EIIA COMPONENT"/>
    <property type="match status" value="1"/>
</dbReference>
<evidence type="ECO:0000259" key="13">
    <source>
        <dbReference type="PROSITE" id="PS51372"/>
    </source>
</evidence>
<dbReference type="GO" id="GO:0016301">
    <property type="term" value="F:kinase activity"/>
    <property type="evidence" value="ECO:0007669"/>
    <property type="project" value="UniProtKB-KW"/>
</dbReference>
<evidence type="ECO:0000259" key="12">
    <source>
        <dbReference type="PROSITE" id="PS51099"/>
    </source>
</evidence>
<evidence type="ECO:0000259" key="11">
    <source>
        <dbReference type="PROSITE" id="PS51094"/>
    </source>
</evidence>
<sequence>MFTNELIKKYQFFLNYTNSSIGELENLSNSSRRTILSDILKINEALSHLLLPTIRIENDLIRVPAISSKELLGHVDISRSYTFQHERLDMIVLYLVLYPDYISNYHLQDLLRMSKNSVVADLKDIREFLKNQSISLQYTRSEGYYLEGTGSQLRQLLERTIEKLMRLESGRFILDYVLKECRIATKDAAIFSHIRTLSEKYQLTFIFENVKIVSLVMAILNEIEIEGDYQVKQEDYRNIKATALLKLVEELEEEYPKLTKERDYILSRLAGCLQGNLDLNPDPTVVQIMDEIIKQVKANTGLEFPMGIHFRKNLFAHLYPSYYRLLFNISLHNPLTHQIKREYRSLYELIRRSLKPLEEMTGKPLSSDEIAYFTIHFGGYLQAKVKRREAKDLRAMIVCPNGVSTSLILQSELEKIFPRMEFQAISRSHFKTVDNMERDDVQVIFSTTHLESQDKVFLVKPLMTSIEKILLKRRVYEYLHLEKEDVVSIDELMGIVAKYTTIKNEEGLKNELIHYLFAQNNQQLLGGDSLTDLLKEELIQQVDSMSTWQDAVGLAAQPLLAHGYIEESYIQAMIASINETGPYIVLAPKVAVPHASPDAGVHQLGISLLQVKEPVDFSEDDDDDKKVQLIFVLAAVDSTAHLRALQELALILDDEEAIDSLIAASDPREILAIIEKIIEEGGE</sequence>